<accession>A0A9Q0MI28</accession>
<keyword evidence="1" id="KW-0812">Transmembrane</keyword>
<dbReference type="AlphaFoldDB" id="A0A9Q0MI28"/>
<reference evidence="2" key="1">
    <citation type="submission" date="2022-07" db="EMBL/GenBank/DDBJ databases">
        <authorList>
            <person name="Trinca V."/>
            <person name="Uliana J.V.C."/>
            <person name="Torres T.T."/>
            <person name="Ward R.J."/>
            <person name="Monesi N."/>
        </authorList>
    </citation>
    <scope>NUCLEOTIDE SEQUENCE</scope>
    <source>
        <strain evidence="2">HSMRA1968</strain>
        <tissue evidence="2">Whole embryos</tissue>
    </source>
</reference>
<comment type="caution">
    <text evidence="2">The sequence shown here is derived from an EMBL/GenBank/DDBJ whole genome shotgun (WGS) entry which is preliminary data.</text>
</comment>
<evidence type="ECO:0000313" key="2">
    <source>
        <dbReference type="EMBL" id="KAJ6622677.1"/>
    </source>
</evidence>
<sequence>MSLSQLFPIAEFAEDQRFSHAILYTHVIHRTVNFTAGIAIVSTGAHLAYRKLRPPSDPTKYAILHQPFAKSLVSAASKSMIIGPALGIAATALIMRNKTMIEWQDRSWRLLANNGQNSADAWSLGGLVIGGAFGALVSRKYNVSLPKAMAGSAGLGCLAGLTCMVVYRKIV</sequence>
<feature type="transmembrane region" description="Helical" evidence="1">
    <location>
        <begin position="149"/>
        <end position="167"/>
    </location>
</feature>
<keyword evidence="3" id="KW-1185">Reference proteome</keyword>
<keyword evidence="1" id="KW-1133">Transmembrane helix</keyword>
<gene>
    <name evidence="2" type="ORF">Bhyg_16463</name>
</gene>
<protein>
    <submittedName>
        <fullName evidence="2">Uncharacterized protein</fullName>
    </submittedName>
</protein>
<name>A0A9Q0MI28_9DIPT</name>
<proteinExistence type="predicted"/>
<dbReference type="OrthoDB" id="544298at2759"/>
<organism evidence="2 3">
    <name type="scientific">Pseudolycoriella hygida</name>
    <dbReference type="NCBI Taxonomy" id="35572"/>
    <lineage>
        <taxon>Eukaryota</taxon>
        <taxon>Metazoa</taxon>
        <taxon>Ecdysozoa</taxon>
        <taxon>Arthropoda</taxon>
        <taxon>Hexapoda</taxon>
        <taxon>Insecta</taxon>
        <taxon>Pterygota</taxon>
        <taxon>Neoptera</taxon>
        <taxon>Endopterygota</taxon>
        <taxon>Diptera</taxon>
        <taxon>Nematocera</taxon>
        <taxon>Sciaroidea</taxon>
        <taxon>Sciaridae</taxon>
        <taxon>Pseudolycoriella</taxon>
    </lineage>
</organism>
<evidence type="ECO:0000256" key="1">
    <source>
        <dbReference type="SAM" id="Phobius"/>
    </source>
</evidence>
<dbReference type="EMBL" id="WJQU01003707">
    <property type="protein sequence ID" value="KAJ6622677.1"/>
    <property type="molecule type" value="Genomic_DNA"/>
</dbReference>
<feature type="transmembrane region" description="Helical" evidence="1">
    <location>
        <begin position="80"/>
        <end position="97"/>
    </location>
</feature>
<feature type="transmembrane region" description="Helical" evidence="1">
    <location>
        <begin position="118"/>
        <end position="137"/>
    </location>
</feature>
<dbReference type="Proteomes" id="UP001151699">
    <property type="component" value="Unassembled WGS sequence"/>
</dbReference>
<evidence type="ECO:0000313" key="3">
    <source>
        <dbReference type="Proteomes" id="UP001151699"/>
    </source>
</evidence>
<keyword evidence="1" id="KW-0472">Membrane</keyword>